<dbReference type="SMR" id="A2ECL7"/>
<organism evidence="2 3">
    <name type="scientific">Trichomonas vaginalis (strain ATCC PRA-98 / G3)</name>
    <dbReference type="NCBI Taxonomy" id="412133"/>
    <lineage>
        <taxon>Eukaryota</taxon>
        <taxon>Metamonada</taxon>
        <taxon>Parabasalia</taxon>
        <taxon>Trichomonadida</taxon>
        <taxon>Trichomonadidae</taxon>
        <taxon>Trichomonas</taxon>
    </lineage>
</organism>
<dbReference type="RefSeq" id="XP_001321837.1">
    <property type="nucleotide sequence ID" value="XM_001321802.1"/>
</dbReference>
<reference evidence="2" key="2">
    <citation type="journal article" date="2007" name="Science">
        <title>Draft genome sequence of the sexually transmitted pathogen Trichomonas vaginalis.</title>
        <authorList>
            <person name="Carlton J.M."/>
            <person name="Hirt R.P."/>
            <person name="Silva J.C."/>
            <person name="Delcher A.L."/>
            <person name="Schatz M."/>
            <person name="Zhao Q."/>
            <person name="Wortman J.R."/>
            <person name="Bidwell S.L."/>
            <person name="Alsmark U.C.M."/>
            <person name="Besteiro S."/>
            <person name="Sicheritz-Ponten T."/>
            <person name="Noel C.J."/>
            <person name="Dacks J.B."/>
            <person name="Foster P.G."/>
            <person name="Simillion C."/>
            <person name="Van de Peer Y."/>
            <person name="Miranda-Saavedra D."/>
            <person name="Barton G.J."/>
            <person name="Westrop G.D."/>
            <person name="Mueller S."/>
            <person name="Dessi D."/>
            <person name="Fiori P.L."/>
            <person name="Ren Q."/>
            <person name="Paulsen I."/>
            <person name="Zhang H."/>
            <person name="Bastida-Corcuera F.D."/>
            <person name="Simoes-Barbosa A."/>
            <person name="Brown M.T."/>
            <person name="Hayes R.D."/>
            <person name="Mukherjee M."/>
            <person name="Okumura C.Y."/>
            <person name="Schneider R."/>
            <person name="Smith A.J."/>
            <person name="Vanacova S."/>
            <person name="Villalvazo M."/>
            <person name="Haas B.J."/>
            <person name="Pertea M."/>
            <person name="Feldblyum T.V."/>
            <person name="Utterback T.R."/>
            <person name="Shu C.L."/>
            <person name="Osoegawa K."/>
            <person name="de Jong P.J."/>
            <person name="Hrdy I."/>
            <person name="Horvathova L."/>
            <person name="Zubacova Z."/>
            <person name="Dolezal P."/>
            <person name="Malik S.B."/>
            <person name="Logsdon J.M. Jr."/>
            <person name="Henze K."/>
            <person name="Gupta A."/>
            <person name="Wang C.C."/>
            <person name="Dunne R.L."/>
            <person name="Upcroft J.A."/>
            <person name="Upcroft P."/>
            <person name="White O."/>
            <person name="Salzberg S.L."/>
            <person name="Tang P."/>
            <person name="Chiu C.-H."/>
            <person name="Lee Y.-S."/>
            <person name="Embley T.M."/>
            <person name="Coombs G.H."/>
            <person name="Mottram J.C."/>
            <person name="Tachezy J."/>
            <person name="Fraser-Liggett C.M."/>
            <person name="Johnson P.J."/>
        </authorList>
    </citation>
    <scope>NUCLEOTIDE SEQUENCE [LARGE SCALE GENOMIC DNA]</scope>
    <source>
        <strain evidence="2">G3</strain>
    </source>
</reference>
<accession>A2ECL7</accession>
<reference evidence="2" key="1">
    <citation type="submission" date="2006-10" db="EMBL/GenBank/DDBJ databases">
        <authorList>
            <person name="Amadeo P."/>
            <person name="Zhao Q."/>
            <person name="Wortman J."/>
            <person name="Fraser-Liggett C."/>
            <person name="Carlton J."/>
        </authorList>
    </citation>
    <scope>NUCLEOTIDE SEQUENCE</scope>
    <source>
        <strain evidence="2">G3</strain>
    </source>
</reference>
<dbReference type="VEuPathDB" id="TrichDB:TVAG_056580"/>
<dbReference type="Proteomes" id="UP000001542">
    <property type="component" value="Unassembled WGS sequence"/>
</dbReference>
<protein>
    <recommendedName>
        <fullName evidence="4">BZIP domain-containing protein</fullName>
    </recommendedName>
</protein>
<dbReference type="VEuPathDB" id="TrichDB:TVAGG3_0882040"/>
<proteinExistence type="predicted"/>
<dbReference type="InParanoid" id="A2ECL7"/>
<dbReference type="KEGG" id="tva:4767537"/>
<evidence type="ECO:0000313" key="2">
    <source>
        <dbReference type="EMBL" id="EAY09614.1"/>
    </source>
</evidence>
<feature type="coiled-coil region" evidence="1">
    <location>
        <begin position="87"/>
        <end position="114"/>
    </location>
</feature>
<sequence>MDIQSDIPHFQFPTIPKLETRPFKVCNAVDYADPKIQKLIEYDQLDSKTKNRLTARKWREGRKDYLNNLEETNFLLRTKSLSLLDHRTRLMSENKALEEEIQLAKLVLEKIQELKK</sequence>
<evidence type="ECO:0000313" key="3">
    <source>
        <dbReference type="Proteomes" id="UP000001542"/>
    </source>
</evidence>
<keyword evidence="3" id="KW-1185">Reference proteome</keyword>
<keyword evidence="1" id="KW-0175">Coiled coil</keyword>
<evidence type="ECO:0008006" key="4">
    <source>
        <dbReference type="Google" id="ProtNLM"/>
    </source>
</evidence>
<dbReference type="EMBL" id="DS113354">
    <property type="protein sequence ID" value="EAY09614.1"/>
    <property type="molecule type" value="Genomic_DNA"/>
</dbReference>
<evidence type="ECO:0000256" key="1">
    <source>
        <dbReference type="SAM" id="Coils"/>
    </source>
</evidence>
<dbReference type="AlphaFoldDB" id="A2ECL7"/>
<gene>
    <name evidence="2" type="ORF">TVAG_056580</name>
</gene>
<name>A2ECL7_TRIV3</name>